<name>A0ABY6J3S2_9BACT</name>
<accession>A0ABY6J3S2</accession>
<evidence type="ECO:0000313" key="1">
    <source>
        <dbReference type="EMBL" id="UYQ94313.1"/>
    </source>
</evidence>
<evidence type="ECO:0000313" key="2">
    <source>
        <dbReference type="Proteomes" id="UP001162741"/>
    </source>
</evidence>
<gene>
    <name evidence="1" type="ORF">MKQ68_04305</name>
</gene>
<reference evidence="1" key="1">
    <citation type="submission" date="2022-10" db="EMBL/GenBank/DDBJ databases">
        <title>Chitinophaga sp. nov., isolated from soil.</title>
        <authorList>
            <person name="Jeon C.O."/>
        </authorList>
    </citation>
    <scope>NUCLEOTIDE SEQUENCE</scope>
    <source>
        <strain evidence="1">R8</strain>
    </source>
</reference>
<dbReference type="Pfam" id="PF12771">
    <property type="entry name" value="SusD-like_2"/>
    <property type="match status" value="1"/>
</dbReference>
<sequence length="462" mass="51131">MKKVISIISLSALLLGGCKKFLDVNKDPNNPTDVQESLLLAPIEMNISDNIAGGFGALLVQNYLQNIAPNQANPGIANYQLFSVDVNGDWTMYYVNCLNNLKILNQKAESENHWNYAAIAKILSAYVLGNATDLWGDIPYSQAFNRNSFLVPYDKQEDIYKSIQSLLNNAIADISKGDALKPKGDDYYYKGNMDAWRKVAYSLKARYFMHLTKAPGYTAAVQADSALLALQNGMTANADDWKFVYEGAASTENIWYYTFLPVTTYVLNETIIETLKGRNDPRLPVIAKPAVLSGNYVGRRVGTLPAGNLAAYSYLNNFYGAAASSNYIYNYSEAVFLKAEAVLLKSGFAAAQPVYRHGINSHLFKLGIDTTSVAATTYVNSRALTAGNALQRIMEEKAVANFLNLETFNDWRRTGFPALTPVDGALSAIPRRLLYPESELQSNEQPQQSGVTLTSRVWWDVQ</sequence>
<keyword evidence="1" id="KW-0449">Lipoprotein</keyword>
<dbReference type="PROSITE" id="PS51257">
    <property type="entry name" value="PROKAR_LIPOPROTEIN"/>
    <property type="match status" value="1"/>
</dbReference>
<dbReference type="InterPro" id="IPR041662">
    <property type="entry name" value="SusD-like_2"/>
</dbReference>
<dbReference type="InterPro" id="IPR011990">
    <property type="entry name" value="TPR-like_helical_dom_sf"/>
</dbReference>
<organism evidence="1 2">
    <name type="scientific">Chitinophaga horti</name>
    <dbReference type="NCBI Taxonomy" id="2920382"/>
    <lineage>
        <taxon>Bacteria</taxon>
        <taxon>Pseudomonadati</taxon>
        <taxon>Bacteroidota</taxon>
        <taxon>Chitinophagia</taxon>
        <taxon>Chitinophagales</taxon>
        <taxon>Chitinophagaceae</taxon>
        <taxon>Chitinophaga</taxon>
    </lineage>
</organism>
<proteinExistence type="predicted"/>
<dbReference type="Proteomes" id="UP001162741">
    <property type="component" value="Chromosome"/>
</dbReference>
<keyword evidence="2" id="KW-1185">Reference proteome</keyword>
<dbReference type="Gene3D" id="1.25.40.390">
    <property type="match status" value="1"/>
</dbReference>
<dbReference type="RefSeq" id="WP_264282231.1">
    <property type="nucleotide sequence ID" value="NZ_CP107006.1"/>
</dbReference>
<protein>
    <submittedName>
        <fullName evidence="1">SusD/RagB family nutrient-binding outer membrane lipoprotein</fullName>
    </submittedName>
</protein>
<dbReference type="EMBL" id="CP107006">
    <property type="protein sequence ID" value="UYQ94313.1"/>
    <property type="molecule type" value="Genomic_DNA"/>
</dbReference>
<dbReference type="SUPFAM" id="SSF48452">
    <property type="entry name" value="TPR-like"/>
    <property type="match status" value="1"/>
</dbReference>